<dbReference type="OrthoDB" id="288203at2759"/>
<evidence type="ECO:0000256" key="4">
    <source>
        <dbReference type="ARBA" id="ARBA00023136"/>
    </source>
</evidence>
<gene>
    <name evidence="7" type="ORF">PECAL_1P18780</name>
</gene>
<keyword evidence="4 5" id="KW-0472">Membrane</keyword>
<accession>A0A8J2S574</accession>
<keyword evidence="3 5" id="KW-1133">Transmembrane helix</keyword>
<feature type="domain" description="STAS" evidence="6">
    <location>
        <begin position="484"/>
        <end position="560"/>
    </location>
</feature>
<sequence>MRSFLVHAVLFGLGTSLRMPRGLLLRRPSNAPTATRAAAVAEISRDEDLVANAPELLFTPLGPRKALNPLSPESATKNALSGFAVSLAMIPEAVAFAFVAGVSPIVGLQTTAVLGFVAAAFGGRGGITTGASGACAVVVAGLVASHGASYLSAAVALAGLIQVSLGVLGAGKFIRLVPHPVMLGFVNGLAVVMTRAQLRHFRAPLACGLASPEALAMVGLTSLTMGLVRLVPRLTRAVPPTLAAVSLVSVLSSVLKLPATTLADLAGKEAFAGGLKVLPSFKVPAAFSALKTAPAAFLKVVLPYAATMACVGLVESLLTLQLVDGIADDGNRGSTRQECIGQGLGNLASGLTGGQGGCALIGQSLINVEAGGTSRLSGMVMAGGLAAGLVSAAPLLGRIPIAALVGVMLLVCKQTFSWSSLRLINKIPKVDLFTIALVSTVTVTKDLAQAVFYGVVASALGFAWKQSTRIKATSSVPTGGWKTYAVDGPLFFGSTSTFSNQFDPKSDPNDVIIDFKSSRVVDHSALESINELARKYGDLSKKVHLRGLSSDCYQLLERLNGASTDYELMEPSSEDPIYEVAEDYSKYGTISVPRKDAAPPAEPEE</sequence>
<keyword evidence="8" id="KW-1185">Reference proteome</keyword>
<dbReference type="PROSITE" id="PS50801">
    <property type="entry name" value="STAS"/>
    <property type="match status" value="1"/>
</dbReference>
<dbReference type="PANTHER" id="PTHR43310">
    <property type="entry name" value="SULFATE TRANSPORTER YBAR-RELATED"/>
    <property type="match status" value="1"/>
</dbReference>
<feature type="transmembrane region" description="Helical" evidence="5">
    <location>
        <begin position="173"/>
        <end position="193"/>
    </location>
</feature>
<dbReference type="InterPro" id="IPR011547">
    <property type="entry name" value="SLC26A/SulP_dom"/>
</dbReference>
<dbReference type="InterPro" id="IPR052706">
    <property type="entry name" value="Membrane-Transporter-like"/>
</dbReference>
<dbReference type="Gene3D" id="3.30.750.24">
    <property type="entry name" value="STAS domain"/>
    <property type="match status" value="1"/>
</dbReference>
<evidence type="ECO:0000256" key="2">
    <source>
        <dbReference type="ARBA" id="ARBA00022692"/>
    </source>
</evidence>
<dbReference type="CDD" id="cd07042">
    <property type="entry name" value="STAS_SulP_like_sulfate_transporter"/>
    <property type="match status" value="1"/>
</dbReference>
<dbReference type="SUPFAM" id="SSF52091">
    <property type="entry name" value="SpoIIaa-like"/>
    <property type="match status" value="1"/>
</dbReference>
<dbReference type="PANTHER" id="PTHR43310:SF1">
    <property type="entry name" value="SULFATE TRANSPORTER YBAR-RELATED"/>
    <property type="match status" value="1"/>
</dbReference>
<dbReference type="InterPro" id="IPR002645">
    <property type="entry name" value="STAS_dom"/>
</dbReference>
<comment type="subcellular location">
    <subcellularLocation>
        <location evidence="1">Membrane</location>
        <topology evidence="1">Multi-pass membrane protein</topology>
    </subcellularLocation>
</comment>
<feature type="transmembrane region" description="Helical" evidence="5">
    <location>
        <begin position="133"/>
        <end position="161"/>
    </location>
</feature>
<dbReference type="Pfam" id="PF00916">
    <property type="entry name" value="Sulfate_transp"/>
    <property type="match status" value="2"/>
</dbReference>
<dbReference type="Pfam" id="PF01740">
    <property type="entry name" value="STAS"/>
    <property type="match status" value="1"/>
</dbReference>
<evidence type="ECO:0000259" key="6">
    <source>
        <dbReference type="PROSITE" id="PS50801"/>
    </source>
</evidence>
<evidence type="ECO:0000256" key="5">
    <source>
        <dbReference type="SAM" id="Phobius"/>
    </source>
</evidence>
<evidence type="ECO:0000256" key="1">
    <source>
        <dbReference type="ARBA" id="ARBA00004141"/>
    </source>
</evidence>
<organism evidence="7 8">
    <name type="scientific">Pelagomonas calceolata</name>
    <dbReference type="NCBI Taxonomy" id="35677"/>
    <lineage>
        <taxon>Eukaryota</taxon>
        <taxon>Sar</taxon>
        <taxon>Stramenopiles</taxon>
        <taxon>Ochrophyta</taxon>
        <taxon>Pelagophyceae</taxon>
        <taxon>Pelagomonadales</taxon>
        <taxon>Pelagomonadaceae</taxon>
        <taxon>Pelagomonas</taxon>
    </lineage>
</organism>
<dbReference type="InterPro" id="IPR036513">
    <property type="entry name" value="STAS_dom_sf"/>
</dbReference>
<reference evidence="7" key="1">
    <citation type="submission" date="2021-11" db="EMBL/GenBank/DDBJ databases">
        <authorList>
            <consortium name="Genoscope - CEA"/>
            <person name="William W."/>
        </authorList>
    </citation>
    <scope>NUCLEOTIDE SEQUENCE</scope>
</reference>
<evidence type="ECO:0000256" key="3">
    <source>
        <dbReference type="ARBA" id="ARBA00022989"/>
    </source>
</evidence>
<feature type="transmembrane region" description="Helical" evidence="5">
    <location>
        <begin position="93"/>
        <end position="121"/>
    </location>
</feature>
<protein>
    <recommendedName>
        <fullName evidence="6">STAS domain-containing protein</fullName>
    </recommendedName>
</protein>
<evidence type="ECO:0000313" key="8">
    <source>
        <dbReference type="Proteomes" id="UP000789595"/>
    </source>
</evidence>
<dbReference type="EMBL" id="CAKKNE010000001">
    <property type="protein sequence ID" value="CAH0365438.1"/>
    <property type="molecule type" value="Genomic_DNA"/>
</dbReference>
<comment type="caution">
    <text evidence="7">The sequence shown here is derived from an EMBL/GenBank/DDBJ whole genome shotgun (WGS) entry which is preliminary data.</text>
</comment>
<dbReference type="AlphaFoldDB" id="A0A8J2S574"/>
<keyword evidence="2 5" id="KW-0812">Transmembrane</keyword>
<dbReference type="Proteomes" id="UP000789595">
    <property type="component" value="Unassembled WGS sequence"/>
</dbReference>
<feature type="transmembrane region" description="Helical" evidence="5">
    <location>
        <begin position="214"/>
        <end position="231"/>
    </location>
</feature>
<proteinExistence type="predicted"/>
<evidence type="ECO:0000313" key="7">
    <source>
        <dbReference type="EMBL" id="CAH0365438.1"/>
    </source>
</evidence>
<name>A0A8J2S574_9STRA</name>
<dbReference type="GO" id="GO:0016020">
    <property type="term" value="C:membrane"/>
    <property type="evidence" value="ECO:0007669"/>
    <property type="project" value="UniProtKB-SubCell"/>
</dbReference>